<proteinExistence type="predicted"/>
<evidence type="ECO:0000313" key="1">
    <source>
        <dbReference type="EMBL" id="MDF2953057.1"/>
    </source>
</evidence>
<protein>
    <submittedName>
        <fullName evidence="1">Uncharacterized protein</fullName>
    </submittedName>
</protein>
<dbReference type="EMBL" id="JAPHEG010000001">
    <property type="protein sequence ID" value="MDF2953057.1"/>
    <property type="molecule type" value="Genomic_DNA"/>
</dbReference>
<dbReference type="Proteomes" id="UP001144110">
    <property type="component" value="Unassembled WGS sequence"/>
</dbReference>
<comment type="caution">
    <text evidence="1">The sequence shown here is derived from an EMBL/GenBank/DDBJ whole genome shotgun (WGS) entry which is preliminary data.</text>
</comment>
<evidence type="ECO:0000313" key="2">
    <source>
        <dbReference type="Proteomes" id="UP001144110"/>
    </source>
</evidence>
<sequence length="37" mass="4189">MKMNFMLTEILKLIHREGTSSTTFRFGAIALGQQADM</sequence>
<reference evidence="1" key="1">
    <citation type="submission" date="2022-11" db="EMBL/GenBank/DDBJ databases">
        <title>Candidatus Alkanophaga archaea from heated hydrothermal vent sediment oxidize petroleum alkanes.</title>
        <authorList>
            <person name="Zehnle H."/>
            <person name="Laso-Perez R."/>
            <person name="Lipp J."/>
            <person name="Teske A."/>
            <person name="Wegener G."/>
        </authorList>
    </citation>
    <scope>NUCLEOTIDE SEQUENCE</scope>
    <source>
        <strain evidence="1">MCA70</strain>
    </source>
</reference>
<gene>
    <name evidence="1" type="ORF">OD816_000302</name>
</gene>
<name>A0AAE3P0U4_9BACT</name>
<accession>A0AAE3P0U4</accession>
<dbReference type="AlphaFoldDB" id="A0AAE3P0U4"/>
<organism evidence="1 2">
    <name type="scientific">Candidatus Thermodesulfobacterium syntrophicum</name>
    <dbReference type="NCBI Taxonomy" id="3060442"/>
    <lineage>
        <taxon>Bacteria</taxon>
        <taxon>Pseudomonadati</taxon>
        <taxon>Thermodesulfobacteriota</taxon>
        <taxon>Thermodesulfobacteria</taxon>
        <taxon>Thermodesulfobacteriales</taxon>
        <taxon>Thermodesulfobacteriaceae</taxon>
        <taxon>Thermodesulfobacterium</taxon>
    </lineage>
</organism>